<name>A0ABP9HEN0_9ACTN</name>
<keyword evidence="3" id="KW-1185">Reference proteome</keyword>
<dbReference type="PROSITE" id="PS51819">
    <property type="entry name" value="VOC"/>
    <property type="match status" value="1"/>
</dbReference>
<dbReference type="InterPro" id="IPR037523">
    <property type="entry name" value="VOC_core"/>
</dbReference>
<comment type="caution">
    <text evidence="2">The sequence shown here is derived from an EMBL/GenBank/DDBJ whole genome shotgun (WGS) entry which is preliminary data.</text>
</comment>
<evidence type="ECO:0000313" key="3">
    <source>
        <dbReference type="Proteomes" id="UP001501195"/>
    </source>
</evidence>
<sequence>MADDLVADDLTSGAAVDPVPAGYTSLTPFLVVDGARRAIDFYVEVFGATVVTVMDGPGGTVAHAELDFGHGRLQLSDPSEQFGLAAPAPGPAVTHSTVLYHADVDAVVARAVAAGATLREEVSTFVTGDRFGSIVDPFGQRWAVMTRVEDVSPEEAERRLAEWGSANLV</sequence>
<proteinExistence type="predicted"/>
<protein>
    <submittedName>
        <fullName evidence="2">VOC family protein</fullName>
    </submittedName>
</protein>
<dbReference type="PANTHER" id="PTHR34109:SF1">
    <property type="entry name" value="VOC DOMAIN-CONTAINING PROTEIN"/>
    <property type="match status" value="1"/>
</dbReference>
<dbReference type="Pfam" id="PF00903">
    <property type="entry name" value="Glyoxalase"/>
    <property type="match status" value="1"/>
</dbReference>
<dbReference type="SUPFAM" id="SSF54593">
    <property type="entry name" value="Glyoxalase/Bleomycin resistance protein/Dihydroxybiphenyl dioxygenase"/>
    <property type="match status" value="1"/>
</dbReference>
<feature type="domain" description="VOC" evidence="1">
    <location>
        <begin position="22"/>
        <end position="147"/>
    </location>
</feature>
<reference evidence="3" key="1">
    <citation type="journal article" date="2019" name="Int. J. Syst. Evol. Microbiol.">
        <title>The Global Catalogue of Microorganisms (GCM) 10K type strain sequencing project: providing services to taxonomists for standard genome sequencing and annotation.</title>
        <authorList>
            <consortium name="The Broad Institute Genomics Platform"/>
            <consortium name="The Broad Institute Genome Sequencing Center for Infectious Disease"/>
            <person name="Wu L."/>
            <person name="Ma J."/>
        </authorList>
    </citation>
    <scope>NUCLEOTIDE SEQUENCE [LARGE SCALE GENOMIC DNA]</scope>
    <source>
        <strain evidence="3">JCM 18126</strain>
    </source>
</reference>
<dbReference type="Gene3D" id="3.30.720.110">
    <property type="match status" value="1"/>
</dbReference>
<dbReference type="InterPro" id="IPR004360">
    <property type="entry name" value="Glyas_Fos-R_dOase_dom"/>
</dbReference>
<organism evidence="2 3">
    <name type="scientific">Kineococcus glutinatus</name>
    <dbReference type="NCBI Taxonomy" id="1070872"/>
    <lineage>
        <taxon>Bacteria</taxon>
        <taxon>Bacillati</taxon>
        <taxon>Actinomycetota</taxon>
        <taxon>Actinomycetes</taxon>
        <taxon>Kineosporiales</taxon>
        <taxon>Kineosporiaceae</taxon>
        <taxon>Kineococcus</taxon>
    </lineage>
</organism>
<evidence type="ECO:0000313" key="2">
    <source>
        <dbReference type="EMBL" id="GAA4969170.1"/>
    </source>
</evidence>
<evidence type="ECO:0000259" key="1">
    <source>
        <dbReference type="PROSITE" id="PS51819"/>
    </source>
</evidence>
<dbReference type="PANTHER" id="PTHR34109">
    <property type="entry name" value="BNAUNNG04460D PROTEIN-RELATED"/>
    <property type="match status" value="1"/>
</dbReference>
<dbReference type="RefSeq" id="WP_345711206.1">
    <property type="nucleotide sequence ID" value="NZ_BAABIL010000117.1"/>
</dbReference>
<dbReference type="Proteomes" id="UP001501195">
    <property type="component" value="Unassembled WGS sequence"/>
</dbReference>
<dbReference type="Gene3D" id="3.30.720.120">
    <property type="match status" value="1"/>
</dbReference>
<dbReference type="InterPro" id="IPR029068">
    <property type="entry name" value="Glyas_Bleomycin-R_OHBP_Dase"/>
</dbReference>
<accession>A0ABP9HEN0</accession>
<dbReference type="EMBL" id="BAABIL010000117">
    <property type="protein sequence ID" value="GAA4969170.1"/>
    <property type="molecule type" value="Genomic_DNA"/>
</dbReference>
<gene>
    <name evidence="2" type="ORF">GCM10023225_09250</name>
</gene>